<sequence>MKTDKNLIILFSHSGNTEKIAEMVNEYIAAEVVNIEAVVPYPKGFQAAIEEMSRQNKGKVLPDFKKVKLDIQSYDTVFLGYPVWDSRLPPVVRSFLRENDFRGITIAPFNTHKGYGTGKSVNEIREFAEGAKVLEVLSISEGEIASALPKIKVWLEESEFI</sequence>
<dbReference type="PROSITE" id="PS50902">
    <property type="entry name" value="FLAVODOXIN_LIKE"/>
    <property type="match status" value="1"/>
</dbReference>
<dbReference type="Pfam" id="PF12682">
    <property type="entry name" value="Flavodoxin_4"/>
    <property type="match status" value="1"/>
</dbReference>
<keyword evidence="3" id="KW-1185">Reference proteome</keyword>
<dbReference type="Gene3D" id="3.40.50.360">
    <property type="match status" value="1"/>
</dbReference>
<dbReference type="InterPro" id="IPR008254">
    <property type="entry name" value="Flavodoxin/NO_synth"/>
</dbReference>
<dbReference type="GO" id="GO:0010181">
    <property type="term" value="F:FMN binding"/>
    <property type="evidence" value="ECO:0007669"/>
    <property type="project" value="InterPro"/>
</dbReference>
<name>A0A1B8ZZR1_9FLAO</name>
<evidence type="ECO:0000259" key="1">
    <source>
        <dbReference type="PROSITE" id="PS50902"/>
    </source>
</evidence>
<evidence type="ECO:0000313" key="3">
    <source>
        <dbReference type="Proteomes" id="UP000092651"/>
    </source>
</evidence>
<dbReference type="SUPFAM" id="SSF52218">
    <property type="entry name" value="Flavoproteins"/>
    <property type="match status" value="1"/>
</dbReference>
<dbReference type="PANTHER" id="PTHR39201">
    <property type="entry name" value="EXPORTED PROTEIN-RELATED"/>
    <property type="match status" value="1"/>
</dbReference>
<dbReference type="InterPro" id="IPR029039">
    <property type="entry name" value="Flavoprotein-like_sf"/>
</dbReference>
<protein>
    <recommendedName>
        <fullName evidence="1">Flavodoxin-like domain-containing protein</fullName>
    </recommendedName>
</protein>
<dbReference type="PANTHER" id="PTHR39201:SF1">
    <property type="entry name" value="FLAVODOXIN-LIKE DOMAIN-CONTAINING PROTEIN"/>
    <property type="match status" value="1"/>
</dbReference>
<gene>
    <name evidence="2" type="ORF">BBI01_01045</name>
</gene>
<dbReference type="EMBL" id="MAYH01000001">
    <property type="protein sequence ID" value="OCA77081.1"/>
    <property type="molecule type" value="Genomic_DNA"/>
</dbReference>
<proteinExistence type="predicted"/>
<dbReference type="OrthoDB" id="9806505at2"/>
<reference evidence="2 3" key="1">
    <citation type="submission" date="2016-07" db="EMBL/GenBank/DDBJ databases">
        <authorList>
            <person name="Jeong J.-J."/>
            <person name="Kim D.W."/>
            <person name="Sang M.K."/>
            <person name="Choi I.-G."/>
            <person name="Kim K.D."/>
        </authorList>
    </citation>
    <scope>NUCLEOTIDE SEQUENCE [LARGE SCALE GENOMIC DNA]</scope>
    <source>
        <strain evidence="2 3">UTM-3</strain>
    </source>
</reference>
<dbReference type="Proteomes" id="UP000092651">
    <property type="component" value="Unassembled WGS sequence"/>
</dbReference>
<organism evidence="2 3">
    <name type="scientific">Chryseobacterium artocarpi</name>
    <dbReference type="NCBI Taxonomy" id="1414727"/>
    <lineage>
        <taxon>Bacteria</taxon>
        <taxon>Pseudomonadati</taxon>
        <taxon>Bacteroidota</taxon>
        <taxon>Flavobacteriia</taxon>
        <taxon>Flavobacteriales</taxon>
        <taxon>Weeksellaceae</taxon>
        <taxon>Chryseobacterium group</taxon>
        <taxon>Chryseobacterium</taxon>
    </lineage>
</organism>
<accession>A0A1B8ZZR1</accession>
<comment type="caution">
    <text evidence="2">The sequence shown here is derived from an EMBL/GenBank/DDBJ whole genome shotgun (WGS) entry which is preliminary data.</text>
</comment>
<evidence type="ECO:0000313" key="2">
    <source>
        <dbReference type="EMBL" id="OCA77081.1"/>
    </source>
</evidence>
<feature type="domain" description="Flavodoxin-like" evidence="1">
    <location>
        <begin position="6"/>
        <end position="159"/>
    </location>
</feature>
<dbReference type="RefSeq" id="WP_065392836.1">
    <property type="nucleotide sequence ID" value="NZ_MAYH01000001.1"/>
</dbReference>
<dbReference type="AlphaFoldDB" id="A0A1B8ZZR1"/>